<dbReference type="InterPro" id="IPR036271">
    <property type="entry name" value="Tet_transcr_reg_TetR-rel_C_sf"/>
</dbReference>
<dbReference type="AlphaFoldDB" id="X0TQI1"/>
<feature type="domain" description="Tetracyclin repressor-like C-terminal" evidence="3">
    <location>
        <begin position="1"/>
        <end position="37"/>
    </location>
</feature>
<feature type="non-terminal residue" evidence="4">
    <location>
        <position position="38"/>
    </location>
</feature>
<dbReference type="SUPFAM" id="SSF48498">
    <property type="entry name" value="Tetracyclin repressor-like, C-terminal domain"/>
    <property type="match status" value="1"/>
</dbReference>
<gene>
    <name evidence="4" type="ORF">S01H1_24530</name>
</gene>
<keyword evidence="1" id="KW-0805">Transcription regulation</keyword>
<evidence type="ECO:0000259" key="3">
    <source>
        <dbReference type="Pfam" id="PF16925"/>
    </source>
</evidence>
<dbReference type="InterPro" id="IPR011075">
    <property type="entry name" value="TetR_C"/>
</dbReference>
<dbReference type="Gene3D" id="1.10.357.10">
    <property type="entry name" value="Tetracycline Repressor, domain 2"/>
    <property type="match status" value="1"/>
</dbReference>
<sequence>LFENWLAWSKQEFMPGGCIFVVAAVELDDRPGPARDRF</sequence>
<comment type="caution">
    <text evidence="4">The sequence shown here is derived from an EMBL/GenBank/DDBJ whole genome shotgun (WGS) entry which is preliminary data.</text>
</comment>
<dbReference type="EMBL" id="BARS01014672">
    <property type="protein sequence ID" value="GAF95823.1"/>
    <property type="molecule type" value="Genomic_DNA"/>
</dbReference>
<reference evidence="4" key="1">
    <citation type="journal article" date="2014" name="Front. Microbiol.">
        <title>High frequency of phylogenetically diverse reductive dehalogenase-homologous genes in deep subseafloor sedimentary metagenomes.</title>
        <authorList>
            <person name="Kawai M."/>
            <person name="Futagami T."/>
            <person name="Toyoda A."/>
            <person name="Takaki Y."/>
            <person name="Nishi S."/>
            <person name="Hori S."/>
            <person name="Arai W."/>
            <person name="Tsubouchi T."/>
            <person name="Morono Y."/>
            <person name="Uchiyama I."/>
            <person name="Ito T."/>
            <person name="Fujiyama A."/>
            <person name="Inagaki F."/>
            <person name="Takami H."/>
        </authorList>
    </citation>
    <scope>NUCLEOTIDE SEQUENCE</scope>
    <source>
        <strain evidence="4">Expedition CK06-06</strain>
    </source>
</reference>
<evidence type="ECO:0000313" key="4">
    <source>
        <dbReference type="EMBL" id="GAF95823.1"/>
    </source>
</evidence>
<feature type="non-terminal residue" evidence="4">
    <location>
        <position position="1"/>
    </location>
</feature>
<name>X0TQI1_9ZZZZ</name>
<keyword evidence="2" id="KW-0804">Transcription</keyword>
<evidence type="ECO:0000256" key="2">
    <source>
        <dbReference type="ARBA" id="ARBA00023163"/>
    </source>
</evidence>
<evidence type="ECO:0000256" key="1">
    <source>
        <dbReference type="ARBA" id="ARBA00023015"/>
    </source>
</evidence>
<organism evidence="4">
    <name type="scientific">marine sediment metagenome</name>
    <dbReference type="NCBI Taxonomy" id="412755"/>
    <lineage>
        <taxon>unclassified sequences</taxon>
        <taxon>metagenomes</taxon>
        <taxon>ecological metagenomes</taxon>
    </lineage>
</organism>
<protein>
    <recommendedName>
        <fullName evidence="3">Tetracyclin repressor-like C-terminal domain-containing protein</fullName>
    </recommendedName>
</protein>
<accession>X0TQI1</accession>
<dbReference type="Pfam" id="PF16925">
    <property type="entry name" value="TetR_C_13"/>
    <property type="match status" value="1"/>
</dbReference>
<proteinExistence type="predicted"/>